<feature type="compositionally biased region" description="Basic and acidic residues" evidence="1">
    <location>
        <begin position="48"/>
        <end position="60"/>
    </location>
</feature>
<feature type="compositionally biased region" description="Gly residues" evidence="1">
    <location>
        <begin position="20"/>
        <end position="30"/>
    </location>
</feature>
<feature type="region of interest" description="Disordered" evidence="1">
    <location>
        <begin position="1"/>
        <end position="60"/>
    </location>
</feature>
<feature type="compositionally biased region" description="Low complexity" evidence="1">
    <location>
        <begin position="31"/>
        <end position="47"/>
    </location>
</feature>
<feature type="compositionally biased region" description="Gly residues" evidence="1">
    <location>
        <begin position="1"/>
        <end position="11"/>
    </location>
</feature>
<gene>
    <name evidence="2" type="ORF">CXF48_09285</name>
</gene>
<dbReference type="EMBL" id="PQNK01000016">
    <property type="protein sequence ID" value="RRO85880.1"/>
    <property type="molecule type" value="Genomic_DNA"/>
</dbReference>
<reference evidence="2 3" key="1">
    <citation type="submission" date="2018-01" db="EMBL/GenBank/DDBJ databases">
        <title>Twenty Corynebacterium bovis Genomes.</title>
        <authorList>
            <person name="Gulvik C.A."/>
        </authorList>
    </citation>
    <scope>NUCLEOTIDE SEQUENCE [LARGE SCALE GENOMIC DNA]</scope>
    <source>
        <strain evidence="2 3">F6900</strain>
    </source>
</reference>
<sequence length="60" mass="5801">MTAGARPGGRAGRATARVGRGAGIRSGGRPGTTTVRVGRGAGKTVRPGGDDDRADGGVGR</sequence>
<dbReference type="Proteomes" id="UP000276526">
    <property type="component" value="Unassembled WGS sequence"/>
</dbReference>
<accession>A0A3R8QLR8</accession>
<protein>
    <submittedName>
        <fullName evidence="2">Uncharacterized protein</fullName>
    </submittedName>
</protein>
<comment type="caution">
    <text evidence="2">The sequence shown here is derived from an EMBL/GenBank/DDBJ whole genome shotgun (WGS) entry which is preliminary data.</text>
</comment>
<name>A0A3R8QLR8_9CORY</name>
<dbReference type="AlphaFoldDB" id="A0A3R8QLR8"/>
<evidence type="ECO:0000256" key="1">
    <source>
        <dbReference type="SAM" id="MobiDB-lite"/>
    </source>
</evidence>
<evidence type="ECO:0000313" key="2">
    <source>
        <dbReference type="EMBL" id="RRO85880.1"/>
    </source>
</evidence>
<organism evidence="2 3">
    <name type="scientific">Corynebacterium bovis</name>
    <dbReference type="NCBI Taxonomy" id="36808"/>
    <lineage>
        <taxon>Bacteria</taxon>
        <taxon>Bacillati</taxon>
        <taxon>Actinomycetota</taxon>
        <taxon>Actinomycetes</taxon>
        <taxon>Mycobacteriales</taxon>
        <taxon>Corynebacteriaceae</taxon>
        <taxon>Corynebacterium</taxon>
    </lineage>
</organism>
<proteinExistence type="predicted"/>
<evidence type="ECO:0000313" key="3">
    <source>
        <dbReference type="Proteomes" id="UP000276526"/>
    </source>
</evidence>